<evidence type="ECO:0000256" key="4">
    <source>
        <dbReference type="ARBA" id="ARBA00022989"/>
    </source>
</evidence>
<feature type="transmembrane region" description="Helical" evidence="7">
    <location>
        <begin position="91"/>
        <end position="110"/>
    </location>
</feature>
<name>A0ABY7EWF0_MYAAR</name>
<feature type="transmembrane region" description="Helical" evidence="7">
    <location>
        <begin position="372"/>
        <end position="400"/>
    </location>
</feature>
<feature type="transmembrane region" description="Helical" evidence="7">
    <location>
        <begin position="186"/>
        <end position="204"/>
    </location>
</feature>
<dbReference type="EMBL" id="CP111019">
    <property type="protein sequence ID" value="WAR13227.1"/>
    <property type="molecule type" value="Genomic_DNA"/>
</dbReference>
<evidence type="ECO:0000256" key="3">
    <source>
        <dbReference type="ARBA" id="ARBA00022692"/>
    </source>
</evidence>
<dbReference type="InterPro" id="IPR036259">
    <property type="entry name" value="MFS_trans_sf"/>
</dbReference>
<keyword evidence="4 7" id="KW-1133">Transmembrane helix</keyword>
<evidence type="ECO:0000256" key="7">
    <source>
        <dbReference type="SAM" id="Phobius"/>
    </source>
</evidence>
<sequence length="471" mass="52905">MSRMDNPGADIEPSKEALAFGTDEKPKAKISDSPPPYDETSNDDKRKQEYPMTRLQIIKNLLVVSFGFLFLFTSFQSLANLQSSLNREEGLGTWGLATIYIALVLSCMFLPPFIIDILGCKWTVAFSMLCYILYMVANFYAVWGTIIPAAIILGIGAAPLWSAKCTYLTETGTWYAKMTGASHDDIVNRFFGIFFMIFQTSQIWGNLISSLVFSERGQNASSGVYTVCGIYVGFACIGFFIITLLLDRIVLDKEAARAPGQKRLSFDLVWETFRHLINNHYQKLLIPLTIYSGVEQAFIAGDFTRSYVSCSVGIWNVGYVMICYGVVDAFCSFTFGRLVQYVGHIPFFILAFVVHISCQITLLLWLPNPDQFYVFFILAAMWGIGDAVIQTQVNALYGWLFSDNPEAAFSNYRLWESVGFIIAFGYSFNLCTSVKLYFCIGNLVVGMVLYGVVEVLQRRSKSKSFDITPTK</sequence>
<proteinExistence type="inferred from homology"/>
<dbReference type="SUPFAM" id="SSF103473">
    <property type="entry name" value="MFS general substrate transporter"/>
    <property type="match status" value="1"/>
</dbReference>
<evidence type="ECO:0000256" key="6">
    <source>
        <dbReference type="SAM" id="MobiDB-lite"/>
    </source>
</evidence>
<feature type="transmembrane region" description="Helical" evidence="7">
    <location>
        <begin position="57"/>
        <end position="79"/>
    </location>
</feature>
<feature type="transmembrane region" description="Helical" evidence="7">
    <location>
        <begin position="434"/>
        <end position="453"/>
    </location>
</feature>
<dbReference type="Proteomes" id="UP001164746">
    <property type="component" value="Chromosome 8"/>
</dbReference>
<feature type="transmembrane region" description="Helical" evidence="7">
    <location>
        <begin position="313"/>
        <end position="335"/>
    </location>
</feature>
<organism evidence="8 9">
    <name type="scientific">Mya arenaria</name>
    <name type="common">Soft-shell clam</name>
    <dbReference type="NCBI Taxonomy" id="6604"/>
    <lineage>
        <taxon>Eukaryota</taxon>
        <taxon>Metazoa</taxon>
        <taxon>Spiralia</taxon>
        <taxon>Lophotrochozoa</taxon>
        <taxon>Mollusca</taxon>
        <taxon>Bivalvia</taxon>
        <taxon>Autobranchia</taxon>
        <taxon>Heteroconchia</taxon>
        <taxon>Euheterodonta</taxon>
        <taxon>Imparidentia</taxon>
        <taxon>Neoheterodontei</taxon>
        <taxon>Myida</taxon>
        <taxon>Myoidea</taxon>
        <taxon>Myidae</taxon>
        <taxon>Mya</taxon>
    </lineage>
</organism>
<reference evidence="8" key="1">
    <citation type="submission" date="2022-11" db="EMBL/GenBank/DDBJ databases">
        <title>Centuries of genome instability and evolution in soft-shell clam transmissible cancer (bioRxiv).</title>
        <authorList>
            <person name="Hart S.F.M."/>
            <person name="Yonemitsu M.A."/>
            <person name="Giersch R.M."/>
            <person name="Beal B.F."/>
            <person name="Arriagada G."/>
            <person name="Davis B.W."/>
            <person name="Ostrander E.A."/>
            <person name="Goff S.P."/>
            <person name="Metzger M.J."/>
        </authorList>
    </citation>
    <scope>NUCLEOTIDE SEQUENCE</scope>
    <source>
        <strain evidence="8">MELC-2E11</strain>
        <tissue evidence="8">Siphon/mantle</tissue>
    </source>
</reference>
<feature type="transmembrane region" description="Helical" evidence="7">
    <location>
        <begin position="146"/>
        <end position="165"/>
    </location>
</feature>
<dbReference type="CDD" id="cd17406">
    <property type="entry name" value="MFS_unc93A_like"/>
    <property type="match status" value="1"/>
</dbReference>
<evidence type="ECO:0000313" key="9">
    <source>
        <dbReference type="Proteomes" id="UP001164746"/>
    </source>
</evidence>
<protein>
    <submittedName>
        <fullName evidence="8">UN93A-like protein</fullName>
    </submittedName>
</protein>
<keyword evidence="9" id="KW-1185">Reference proteome</keyword>
<evidence type="ECO:0000256" key="5">
    <source>
        <dbReference type="ARBA" id="ARBA00023136"/>
    </source>
</evidence>
<comment type="subcellular location">
    <subcellularLocation>
        <location evidence="1">Membrane</location>
        <topology evidence="1">Multi-pass membrane protein</topology>
    </subcellularLocation>
</comment>
<dbReference type="InterPro" id="IPR051951">
    <property type="entry name" value="UNC-93_regulatory"/>
</dbReference>
<dbReference type="Gene3D" id="1.20.1250.20">
    <property type="entry name" value="MFS general substrate transporter like domains"/>
    <property type="match status" value="2"/>
</dbReference>
<feature type="region of interest" description="Disordered" evidence="6">
    <location>
        <begin position="1"/>
        <end position="45"/>
    </location>
</feature>
<keyword evidence="3 7" id="KW-0812">Transmembrane</keyword>
<accession>A0ABY7EWF0</accession>
<feature type="transmembrane region" description="Helical" evidence="7">
    <location>
        <begin position="224"/>
        <end position="246"/>
    </location>
</feature>
<evidence type="ECO:0000313" key="8">
    <source>
        <dbReference type="EMBL" id="WAR13227.1"/>
    </source>
</evidence>
<dbReference type="InterPro" id="IPR010291">
    <property type="entry name" value="Ion_channel_UNC-93"/>
</dbReference>
<feature type="transmembrane region" description="Helical" evidence="7">
    <location>
        <begin position="347"/>
        <end position="366"/>
    </location>
</feature>
<keyword evidence="5 7" id="KW-0472">Membrane</keyword>
<dbReference type="PANTHER" id="PTHR19444:SF13">
    <property type="entry name" value="PROTEIN UNC-93 HOMOLOG A"/>
    <property type="match status" value="1"/>
</dbReference>
<comment type="similarity">
    <text evidence="2">Belongs to the unc-93 family.</text>
</comment>
<gene>
    <name evidence="8" type="ORF">MAR_027407</name>
</gene>
<dbReference type="PANTHER" id="PTHR19444">
    <property type="entry name" value="UNC-93 RELATED"/>
    <property type="match status" value="1"/>
</dbReference>
<evidence type="ECO:0000256" key="2">
    <source>
        <dbReference type="ARBA" id="ARBA00009172"/>
    </source>
</evidence>
<dbReference type="Pfam" id="PF05978">
    <property type="entry name" value="UNC-93"/>
    <property type="match status" value="1"/>
</dbReference>
<feature type="transmembrane region" description="Helical" evidence="7">
    <location>
        <begin position="122"/>
        <end position="140"/>
    </location>
</feature>
<evidence type="ECO:0000256" key="1">
    <source>
        <dbReference type="ARBA" id="ARBA00004141"/>
    </source>
</evidence>